<keyword evidence="3" id="KW-0805">Transcription regulation</keyword>
<feature type="compositionally biased region" description="Low complexity" evidence="7">
    <location>
        <begin position="80"/>
        <end position="94"/>
    </location>
</feature>
<evidence type="ECO:0000256" key="5">
    <source>
        <dbReference type="ARBA" id="ARBA00023163"/>
    </source>
</evidence>
<dbReference type="GO" id="GO:0005667">
    <property type="term" value="C:transcription regulator complex"/>
    <property type="evidence" value="ECO:0007669"/>
    <property type="project" value="TreeGrafter"/>
</dbReference>
<evidence type="ECO:0000256" key="3">
    <source>
        <dbReference type="ARBA" id="ARBA00023015"/>
    </source>
</evidence>
<keyword evidence="5" id="KW-0804">Transcription</keyword>
<evidence type="ECO:0000256" key="6">
    <source>
        <dbReference type="ARBA" id="ARBA00023242"/>
    </source>
</evidence>
<feature type="region of interest" description="Disordered" evidence="7">
    <location>
        <begin position="49"/>
        <end position="68"/>
    </location>
</feature>
<organism evidence="8 9">
    <name type="scientific">Pavo cristatus</name>
    <name type="common">Indian peafowl</name>
    <name type="synonym">Blue peafowl</name>
    <dbReference type="NCBI Taxonomy" id="9049"/>
    <lineage>
        <taxon>Eukaryota</taxon>
        <taxon>Metazoa</taxon>
        <taxon>Chordata</taxon>
        <taxon>Craniata</taxon>
        <taxon>Vertebrata</taxon>
        <taxon>Euteleostomi</taxon>
        <taxon>Archelosauria</taxon>
        <taxon>Archosauria</taxon>
        <taxon>Dinosauria</taxon>
        <taxon>Saurischia</taxon>
        <taxon>Theropoda</taxon>
        <taxon>Coelurosauria</taxon>
        <taxon>Aves</taxon>
        <taxon>Neognathae</taxon>
        <taxon>Galloanserae</taxon>
        <taxon>Galliformes</taxon>
        <taxon>Phasianidae</taxon>
        <taxon>Phasianinae</taxon>
        <taxon>Pavo</taxon>
    </lineage>
</organism>
<evidence type="ECO:0000313" key="9">
    <source>
        <dbReference type="Proteomes" id="UP000694428"/>
    </source>
</evidence>
<keyword evidence="2" id="KW-0217">Developmental protein</keyword>
<dbReference type="Proteomes" id="UP000694428">
    <property type="component" value="Unplaced"/>
</dbReference>
<evidence type="ECO:0000313" key="8">
    <source>
        <dbReference type="Ensembl" id="ENSPSTP00000002934.1"/>
    </source>
</evidence>
<dbReference type="PANTHER" id="PTHR11793">
    <property type="entry name" value="BASIC HELIX-LOOP-HELIX TRANSCRIPTION FACTOR"/>
    <property type="match status" value="1"/>
</dbReference>
<comment type="subcellular location">
    <subcellularLocation>
        <location evidence="1">Nucleus</location>
    </subcellularLocation>
</comment>
<dbReference type="GO" id="GO:0000981">
    <property type="term" value="F:DNA-binding transcription factor activity, RNA polymerase II-specific"/>
    <property type="evidence" value="ECO:0007669"/>
    <property type="project" value="TreeGrafter"/>
</dbReference>
<protein>
    <recommendedName>
        <fullName evidence="10">Transcription factor 4</fullName>
    </recommendedName>
</protein>
<evidence type="ECO:0000256" key="2">
    <source>
        <dbReference type="ARBA" id="ARBA00022473"/>
    </source>
</evidence>
<sequence>MYCAYPVPGVGSSSLMYYYNGKTVRGRGTGQLDFFCFSPFFSFPLPRPPKRTADGTHNSSDLWSSSNGMSQPGYGGMLGGSSSHMSQSGSYGSLHTHDRLSYPPHSVSPTDINASLPPMSSFHRGSTSSSPYVAASHTPPIYSPDHTSSSFPSNPSTPVGSPSPLTGASQWSRSGGQAPSSPNYENSLHSLVRAVESNVLLFTYELKACFCINPAYH</sequence>
<dbReference type="GO" id="GO:0000785">
    <property type="term" value="C:chromatin"/>
    <property type="evidence" value="ECO:0007669"/>
    <property type="project" value="TreeGrafter"/>
</dbReference>
<dbReference type="AlphaFoldDB" id="A0A8C9ENP8"/>
<accession>A0A8C9ENP8</accession>
<keyword evidence="9" id="KW-1185">Reference proteome</keyword>
<feature type="compositionally biased region" description="Polar residues" evidence="7">
    <location>
        <begin position="55"/>
        <end position="67"/>
    </location>
</feature>
<reference evidence="8" key="2">
    <citation type="submission" date="2025-09" db="UniProtKB">
        <authorList>
            <consortium name="Ensembl"/>
        </authorList>
    </citation>
    <scope>IDENTIFICATION</scope>
</reference>
<dbReference type="PANTHER" id="PTHR11793:SF11">
    <property type="entry name" value="TRANSCRIPTION FACTOR 12"/>
    <property type="match status" value="1"/>
</dbReference>
<dbReference type="Ensembl" id="ENSPSTT00000003081.1">
    <property type="protein sequence ID" value="ENSPSTP00000002934.1"/>
    <property type="gene ID" value="ENSPSTG00000002187.1"/>
</dbReference>
<dbReference type="GO" id="GO:0000978">
    <property type="term" value="F:RNA polymerase II cis-regulatory region sequence-specific DNA binding"/>
    <property type="evidence" value="ECO:0007669"/>
    <property type="project" value="TreeGrafter"/>
</dbReference>
<feature type="compositionally biased region" description="Polar residues" evidence="7">
    <location>
        <begin position="159"/>
        <end position="183"/>
    </location>
</feature>
<keyword evidence="6" id="KW-0539">Nucleus</keyword>
<evidence type="ECO:0000256" key="7">
    <source>
        <dbReference type="SAM" id="MobiDB-lite"/>
    </source>
</evidence>
<dbReference type="InterPro" id="IPR051098">
    <property type="entry name" value="NeuroDiff_E-box_TFs"/>
</dbReference>
<evidence type="ECO:0000256" key="4">
    <source>
        <dbReference type="ARBA" id="ARBA00023125"/>
    </source>
</evidence>
<keyword evidence="4" id="KW-0238">DNA-binding</keyword>
<reference evidence="8" key="1">
    <citation type="submission" date="2025-08" db="UniProtKB">
        <authorList>
            <consortium name="Ensembl"/>
        </authorList>
    </citation>
    <scope>IDENTIFICATION</scope>
</reference>
<dbReference type="GO" id="GO:0005634">
    <property type="term" value="C:nucleus"/>
    <property type="evidence" value="ECO:0007669"/>
    <property type="project" value="UniProtKB-SubCell"/>
</dbReference>
<evidence type="ECO:0000256" key="1">
    <source>
        <dbReference type="ARBA" id="ARBA00004123"/>
    </source>
</evidence>
<proteinExistence type="predicted"/>
<evidence type="ECO:0008006" key="10">
    <source>
        <dbReference type="Google" id="ProtNLM"/>
    </source>
</evidence>
<feature type="region of interest" description="Disordered" evidence="7">
    <location>
        <begin position="73"/>
        <end position="183"/>
    </location>
</feature>
<name>A0A8C9ENP8_PAVCR</name>
<feature type="compositionally biased region" description="Low complexity" evidence="7">
    <location>
        <begin position="147"/>
        <end position="158"/>
    </location>
</feature>